<evidence type="ECO:0000256" key="7">
    <source>
        <dbReference type="SAM" id="Phobius"/>
    </source>
</evidence>
<keyword evidence="6" id="KW-0132">Cell division</keyword>
<keyword evidence="3 6" id="KW-0175">Coiled coil</keyword>
<feature type="topological domain" description="Extracellular" evidence="6">
    <location>
        <begin position="1"/>
        <end position="7"/>
    </location>
</feature>
<evidence type="ECO:0000313" key="9">
    <source>
        <dbReference type="Proteomes" id="UP000051735"/>
    </source>
</evidence>
<comment type="function">
    <text evidence="6">Negative regulator of FtsZ ring formation; modulates the frequency and position of FtsZ ring formation. Inhibits FtsZ ring formation at polar sites. Interacts either with FtsZ or with one of its binding partners to promote depolymerization.</text>
</comment>
<dbReference type="Proteomes" id="UP000051735">
    <property type="component" value="Unassembled WGS sequence"/>
</dbReference>
<evidence type="ECO:0000256" key="4">
    <source>
        <dbReference type="ARBA" id="ARBA00023136"/>
    </source>
</evidence>
<sequence length="573" mass="66790">MSSIETLIVIAVIIVVILVVAFMLITNRRQLKEIEAIDKLVNKIEKMHLERDIDRLDKMDLAGESLTTLNTWRKSYQEASTAKIPEVQHLVEEAADQNSNYHLFKARKNIKQAREIIKPTFEDARNTKAVFTELLESNRENQVQYESLIKTYREIRKMVLADSFDYGVALEQLENELAAMDSDFDEAKNLSSQGDHVEAKRVLSKIRMDLSNLQEELPKIREGHHQIESTFQDQLRELSTTYKNMLSEKYYITEVNILEEIKKIHTEIDKARDLLADLKMNELAEQNKKISNQIDALYSVLAKEYKARPFVEENQSKMFTLISHQQSASKKLVEKLKHIDESYELTHGELDESKHLEQEVNDMSRQYTVQTQNIADGKGVYSQIQDSWLRMLDRLREIDEEQKKMSQDVDGLYDSENVANDSINHFKQEVSLVYRRLQRRNLPGNPDSFVQMYTLVVNEIGHVSEELSRVRINMERISDELIQISDDVERLKREADDIINSANLVELTLQYSNKYSSNEAIKRAQQKALRLYQNDYNYKEALDTIATAIEKVEPGAYQRLENSYYSEQKQKEA</sequence>
<proteinExistence type="inferred from homology"/>
<keyword evidence="6" id="KW-1003">Cell membrane</keyword>
<keyword evidence="1 6" id="KW-0812">Transmembrane</keyword>
<evidence type="ECO:0000256" key="3">
    <source>
        <dbReference type="ARBA" id="ARBA00023054"/>
    </source>
</evidence>
<feature type="topological domain" description="Cytoplasmic" evidence="6">
    <location>
        <begin position="27"/>
        <end position="573"/>
    </location>
</feature>
<dbReference type="EMBL" id="AZGN01000047">
    <property type="protein sequence ID" value="KRM32421.1"/>
    <property type="molecule type" value="Genomic_DNA"/>
</dbReference>
<keyword evidence="9" id="KW-1185">Reference proteome</keyword>
<evidence type="ECO:0000313" key="8">
    <source>
        <dbReference type="EMBL" id="KRM32421.1"/>
    </source>
</evidence>
<evidence type="ECO:0000256" key="6">
    <source>
        <dbReference type="HAMAP-Rule" id="MF_00728"/>
    </source>
</evidence>
<organism evidence="8 9">
    <name type="scientific">Lactobacillus intestinalis DSM 6629</name>
    <dbReference type="NCBI Taxonomy" id="1423761"/>
    <lineage>
        <taxon>Bacteria</taxon>
        <taxon>Bacillati</taxon>
        <taxon>Bacillota</taxon>
        <taxon>Bacilli</taxon>
        <taxon>Lactobacillales</taxon>
        <taxon>Lactobacillaceae</taxon>
        <taxon>Lactobacillus</taxon>
    </lineage>
</organism>
<reference evidence="8 9" key="1">
    <citation type="journal article" date="2015" name="Genome Announc.">
        <title>Expanding the biotechnology potential of lactobacilli through comparative genomics of 213 strains and associated genera.</title>
        <authorList>
            <person name="Sun Z."/>
            <person name="Harris H.M."/>
            <person name="McCann A."/>
            <person name="Guo C."/>
            <person name="Argimon S."/>
            <person name="Zhang W."/>
            <person name="Yang X."/>
            <person name="Jeffery I.B."/>
            <person name="Cooney J.C."/>
            <person name="Kagawa T.F."/>
            <person name="Liu W."/>
            <person name="Song Y."/>
            <person name="Salvetti E."/>
            <person name="Wrobel A."/>
            <person name="Rasinkangas P."/>
            <person name="Parkhill J."/>
            <person name="Rea M.C."/>
            <person name="O'Sullivan O."/>
            <person name="Ritari J."/>
            <person name="Douillard F.P."/>
            <person name="Paul Ross R."/>
            <person name="Yang R."/>
            <person name="Briner A.E."/>
            <person name="Felis G.E."/>
            <person name="de Vos W.M."/>
            <person name="Barrangou R."/>
            <person name="Klaenhammer T.R."/>
            <person name="Caufield P.W."/>
            <person name="Cui Y."/>
            <person name="Zhang H."/>
            <person name="O'Toole P.W."/>
        </authorList>
    </citation>
    <scope>NUCLEOTIDE SEQUENCE [LARGE SCALE GENOMIC DNA]</scope>
    <source>
        <strain evidence="8 9">DSM 6629</strain>
    </source>
</reference>
<protein>
    <recommendedName>
        <fullName evidence="6">Septation ring formation regulator EzrA</fullName>
    </recommendedName>
</protein>
<feature type="coiled-coil region" evidence="6">
    <location>
        <begin position="474"/>
        <end position="501"/>
    </location>
</feature>
<keyword evidence="4 6" id="KW-0472">Membrane</keyword>
<keyword evidence="5 6" id="KW-0717">Septation</keyword>
<keyword evidence="6" id="KW-0131">Cell cycle</keyword>
<comment type="subcellular location">
    <subcellularLocation>
        <location evidence="6">Cell membrane</location>
        <topology evidence="6">Single-pass membrane protein</topology>
    </subcellularLocation>
    <text evidence="6">Colocalized with FtsZ to the nascent septal site.</text>
</comment>
<comment type="similarity">
    <text evidence="6">Belongs to the EzrA family.</text>
</comment>
<feature type="coiled-coil region" evidence="6">
    <location>
        <begin position="261"/>
        <end position="300"/>
    </location>
</feature>
<dbReference type="GeneID" id="75116797"/>
<feature type="coiled-coil region" evidence="6">
    <location>
        <begin position="170"/>
        <end position="216"/>
    </location>
</feature>
<dbReference type="InterPro" id="IPR010379">
    <property type="entry name" value="EzrA"/>
</dbReference>
<dbReference type="Pfam" id="PF06160">
    <property type="entry name" value="EzrA"/>
    <property type="match status" value="1"/>
</dbReference>
<gene>
    <name evidence="6" type="primary">ezrA</name>
    <name evidence="8" type="ORF">FC44_GL001843</name>
</gene>
<accession>A0ABR5PQ67</accession>
<dbReference type="NCBIfam" id="NF003409">
    <property type="entry name" value="PRK04778.1-3"/>
    <property type="match status" value="1"/>
</dbReference>
<keyword evidence="2 6" id="KW-1133">Transmembrane helix</keyword>
<evidence type="ECO:0000256" key="2">
    <source>
        <dbReference type="ARBA" id="ARBA00022989"/>
    </source>
</evidence>
<evidence type="ECO:0000256" key="1">
    <source>
        <dbReference type="ARBA" id="ARBA00022692"/>
    </source>
</evidence>
<dbReference type="RefSeq" id="WP_057810894.1">
    <property type="nucleotide sequence ID" value="NZ_AZGN01000047.1"/>
</dbReference>
<dbReference type="HAMAP" id="MF_00728">
    <property type="entry name" value="EzrA"/>
    <property type="match status" value="1"/>
</dbReference>
<evidence type="ECO:0000256" key="5">
    <source>
        <dbReference type="ARBA" id="ARBA00023210"/>
    </source>
</evidence>
<name>A0ABR5PQ67_9LACO</name>
<comment type="caution">
    <text evidence="8">The sequence shown here is derived from an EMBL/GenBank/DDBJ whole genome shotgun (WGS) entry which is preliminary data.</text>
</comment>
<feature type="transmembrane region" description="Helical" evidence="7">
    <location>
        <begin position="6"/>
        <end position="25"/>
    </location>
</feature>